<evidence type="ECO:0000256" key="8">
    <source>
        <dbReference type="ARBA" id="ARBA00044349"/>
    </source>
</evidence>
<comment type="caution">
    <text evidence="12">The sequence shown here is derived from an EMBL/GenBank/DDBJ whole genome shotgun (WGS) entry which is preliminary data.</text>
</comment>
<comment type="catalytic activity">
    <reaction evidence="3">
        <text>L-allo-threonine + NADP(+) = aminoacetone + CO2 + NADPH</text>
        <dbReference type="Rhea" id="RHEA:43524"/>
        <dbReference type="ChEBI" id="CHEBI:16526"/>
        <dbReference type="ChEBI" id="CHEBI:57783"/>
        <dbReference type="ChEBI" id="CHEBI:58320"/>
        <dbReference type="ChEBI" id="CHEBI:58349"/>
        <dbReference type="ChEBI" id="CHEBI:58585"/>
        <dbReference type="EC" id="1.1.1.381"/>
    </reaction>
</comment>
<evidence type="ECO:0000256" key="6">
    <source>
        <dbReference type="ARBA" id="ARBA00044065"/>
    </source>
</evidence>
<evidence type="ECO:0000256" key="3">
    <source>
        <dbReference type="ARBA" id="ARBA00043812"/>
    </source>
</evidence>
<keyword evidence="2" id="KW-0560">Oxidoreductase</keyword>
<dbReference type="Proteomes" id="UP000765160">
    <property type="component" value="Unassembled WGS sequence"/>
</dbReference>
<evidence type="ECO:0000256" key="2">
    <source>
        <dbReference type="ARBA" id="ARBA00023002"/>
    </source>
</evidence>
<accession>A0ABX1F3C0</accession>
<dbReference type="PANTHER" id="PTHR43086">
    <property type="entry name" value="VERY-LONG-CHAIN 3-OXOOACYL-COA REDUCTASE"/>
    <property type="match status" value="1"/>
</dbReference>
<protein>
    <recommendedName>
        <fullName evidence="6">NADP-dependent 3-hydroxy acid dehydrogenase YdfG</fullName>
        <ecNumber evidence="4">1.1.1.298</ecNumber>
        <ecNumber evidence="5">1.1.1.381</ecNumber>
    </recommendedName>
    <alternativeName>
        <fullName evidence="8">L-allo-threonine dehydrogenase</fullName>
    </alternativeName>
    <alternativeName>
        <fullName evidence="7">Malonic semialdehyde reductase</fullName>
    </alternativeName>
</protein>
<dbReference type="SUPFAM" id="SSF51735">
    <property type="entry name" value="NAD(P)-binding Rossmann-fold domains"/>
    <property type="match status" value="1"/>
</dbReference>
<dbReference type="RefSeq" id="WP_168051501.1">
    <property type="nucleotide sequence ID" value="NZ_JAATJR010000005.1"/>
</dbReference>
<dbReference type="InterPro" id="IPR002347">
    <property type="entry name" value="SDR_fam"/>
</dbReference>
<organism evidence="12 13">
    <name type="scientific">Falsiroseomonas frigidaquae</name>
    <dbReference type="NCBI Taxonomy" id="487318"/>
    <lineage>
        <taxon>Bacteria</taxon>
        <taxon>Pseudomonadati</taxon>
        <taxon>Pseudomonadota</taxon>
        <taxon>Alphaproteobacteria</taxon>
        <taxon>Acetobacterales</taxon>
        <taxon>Roseomonadaceae</taxon>
        <taxon>Falsiroseomonas</taxon>
    </lineage>
</organism>
<dbReference type="PRINTS" id="PR00080">
    <property type="entry name" value="SDRFAMILY"/>
</dbReference>
<gene>
    <name evidence="12" type="ORF">HB662_18810</name>
</gene>
<dbReference type="PANTHER" id="PTHR43086:SF3">
    <property type="entry name" value="NADP-DEPENDENT 3-HYDROXY ACID DEHYDROGENASE YDFG"/>
    <property type="match status" value="1"/>
</dbReference>
<dbReference type="InterPro" id="IPR036291">
    <property type="entry name" value="NAD(P)-bd_dom_sf"/>
</dbReference>
<evidence type="ECO:0000256" key="4">
    <source>
        <dbReference type="ARBA" id="ARBA00044050"/>
    </source>
</evidence>
<dbReference type="Pfam" id="PF00106">
    <property type="entry name" value="adh_short"/>
    <property type="match status" value="1"/>
</dbReference>
<dbReference type="EC" id="1.1.1.381" evidence="5"/>
<comment type="function">
    <text evidence="9">NADP-dependent dehydrogenase with broad substrate specificity acting on 3-hydroxy acids. Catalyzes the NADP-dependent oxidation of L-allo-threonine to L-2-amino-3-keto-butyrate, which is spontaneously decarboxylated into aminoacetone. Also acts on D-threonine, L-serine, D-serine, D-3-hydroxyisobutyrate, L-3-hydroxyisobutyrate, D-glycerate and L-glycerate. Able to catalyze the reduction of the malonic semialdehyde to 3-hydroxypropionic acid. YdfG is apparently supplementing RutE, the presumed malonic semialdehyde reductase involved in pyrimidine degradation since both are able to detoxify malonic semialdehyde.</text>
</comment>
<keyword evidence="13" id="KW-1185">Reference proteome</keyword>
<evidence type="ECO:0000256" key="9">
    <source>
        <dbReference type="ARBA" id="ARBA00045650"/>
    </source>
</evidence>
<evidence type="ECO:0000256" key="1">
    <source>
        <dbReference type="ARBA" id="ARBA00006484"/>
    </source>
</evidence>
<dbReference type="InterPro" id="IPR020904">
    <property type="entry name" value="Sc_DH/Rdtase_CS"/>
</dbReference>
<comment type="similarity">
    <text evidence="1 11">Belongs to the short-chain dehydrogenases/reductases (SDR) family.</text>
</comment>
<sequence>MTHAPTAFITGATAGFGLAIARRLAADSWRILAAGRRRERLDALVAELGAARCHGVVLDVRDRAAVEQAVAGLPAGWEQIDLLVNNAGLALGLNPAQGADLDDWDAMVDTNCKGLMYMTRAVLPGMVARDRGHVVNIGSTAGEWPYPGGNVYGATKAFVRHFSLNLRADLFGTSVRVTDIEPGLVGGTEFSAVRFKGDAEKAAAPYAGTEALNPEDIADAVHWVATRPARVNVNTLQVMPVAQSFGPLRVHKP</sequence>
<evidence type="ECO:0000256" key="10">
    <source>
        <dbReference type="ARBA" id="ARBA00047274"/>
    </source>
</evidence>
<proteinExistence type="inferred from homology"/>
<reference evidence="12 13" key="1">
    <citation type="submission" date="2020-03" db="EMBL/GenBank/DDBJ databases">
        <title>Roseomonas selenitidurans sp. nov. isolated from soil.</title>
        <authorList>
            <person name="Liu H."/>
        </authorList>
    </citation>
    <scope>NUCLEOTIDE SEQUENCE [LARGE SCALE GENOMIC DNA]</scope>
    <source>
        <strain evidence="12 13">JCM 15073</strain>
    </source>
</reference>
<comment type="catalytic activity">
    <reaction evidence="10">
        <text>3-hydroxypropanoate + NADP(+) = 3-oxopropanoate + NADPH + H(+)</text>
        <dbReference type="Rhea" id="RHEA:26438"/>
        <dbReference type="ChEBI" id="CHEBI:15378"/>
        <dbReference type="ChEBI" id="CHEBI:16510"/>
        <dbReference type="ChEBI" id="CHEBI:33190"/>
        <dbReference type="ChEBI" id="CHEBI:57783"/>
        <dbReference type="ChEBI" id="CHEBI:58349"/>
        <dbReference type="EC" id="1.1.1.298"/>
    </reaction>
</comment>
<dbReference type="EC" id="1.1.1.298" evidence="4"/>
<name>A0ABX1F3C0_9PROT</name>
<evidence type="ECO:0000256" key="7">
    <source>
        <dbReference type="ARBA" id="ARBA00044271"/>
    </source>
</evidence>
<dbReference type="EMBL" id="JAAVTX010000005">
    <property type="protein sequence ID" value="NKE46839.1"/>
    <property type="molecule type" value="Genomic_DNA"/>
</dbReference>
<evidence type="ECO:0000256" key="11">
    <source>
        <dbReference type="RuleBase" id="RU000363"/>
    </source>
</evidence>
<evidence type="ECO:0000313" key="13">
    <source>
        <dbReference type="Proteomes" id="UP000765160"/>
    </source>
</evidence>
<dbReference type="Gene3D" id="3.40.50.720">
    <property type="entry name" value="NAD(P)-binding Rossmann-like Domain"/>
    <property type="match status" value="1"/>
</dbReference>
<dbReference type="CDD" id="cd05346">
    <property type="entry name" value="SDR_c5"/>
    <property type="match status" value="1"/>
</dbReference>
<evidence type="ECO:0000313" key="12">
    <source>
        <dbReference type="EMBL" id="NKE46839.1"/>
    </source>
</evidence>
<dbReference type="PROSITE" id="PS00061">
    <property type="entry name" value="ADH_SHORT"/>
    <property type="match status" value="1"/>
</dbReference>
<dbReference type="PRINTS" id="PR00081">
    <property type="entry name" value="GDHRDH"/>
</dbReference>
<evidence type="ECO:0000256" key="5">
    <source>
        <dbReference type="ARBA" id="ARBA00044059"/>
    </source>
</evidence>